<dbReference type="Pfam" id="PF00497">
    <property type="entry name" value="SBP_bac_3"/>
    <property type="match status" value="1"/>
</dbReference>
<name>A0ABM0GQG2_SACKO</name>
<dbReference type="Gene3D" id="3.40.190.10">
    <property type="entry name" value="Periplasmic binding protein-like II"/>
    <property type="match status" value="2"/>
</dbReference>
<dbReference type="PANTHER" id="PTHR35936:SF19">
    <property type="entry name" value="AMINO-ACID-BINDING PROTEIN YXEM-RELATED"/>
    <property type="match status" value="1"/>
</dbReference>
<dbReference type="Proteomes" id="UP000694865">
    <property type="component" value="Unplaced"/>
</dbReference>
<dbReference type="SMART" id="SM00062">
    <property type="entry name" value="PBPb"/>
    <property type="match status" value="1"/>
</dbReference>
<evidence type="ECO:0000313" key="4">
    <source>
        <dbReference type="Proteomes" id="UP000694865"/>
    </source>
</evidence>
<evidence type="ECO:0000259" key="3">
    <source>
        <dbReference type="SMART" id="SM00062"/>
    </source>
</evidence>
<evidence type="ECO:0000256" key="2">
    <source>
        <dbReference type="SAM" id="SignalP"/>
    </source>
</evidence>
<reference evidence="5" key="1">
    <citation type="submission" date="2025-08" db="UniProtKB">
        <authorList>
            <consortium name="RefSeq"/>
        </authorList>
    </citation>
    <scope>IDENTIFICATION</scope>
    <source>
        <tissue evidence="5">Testes</tissue>
    </source>
</reference>
<feature type="chain" id="PRO_5045862005" evidence="2">
    <location>
        <begin position="22"/>
        <end position="372"/>
    </location>
</feature>
<keyword evidence="4" id="KW-1185">Reference proteome</keyword>
<dbReference type="PANTHER" id="PTHR35936">
    <property type="entry name" value="MEMBRANE-BOUND LYTIC MUREIN TRANSGLYCOSYLASE F"/>
    <property type="match status" value="1"/>
</dbReference>
<gene>
    <name evidence="5" type="primary">LOC100367572</name>
</gene>
<dbReference type="RefSeq" id="XP_002735051.1">
    <property type="nucleotide sequence ID" value="XM_002735005.2"/>
</dbReference>
<dbReference type="InterPro" id="IPR001638">
    <property type="entry name" value="Solute-binding_3/MltF_N"/>
</dbReference>
<protein>
    <submittedName>
        <fullName evidence="5">Uncharacterized protein LOC100367572</fullName>
    </submittedName>
</protein>
<dbReference type="SUPFAM" id="SSF53850">
    <property type="entry name" value="Periplasmic binding protein-like II"/>
    <property type="match status" value="1"/>
</dbReference>
<sequence length="372" mass="41347">MSRFSLISLFCLVCFTTGIFGDSLFGENNDGGFLQGLMSNTDRPILKALLLKKVLGLGGEADEVEFPAPIARALSSDAPFPVLRALMARKVMQNEEPNMLTKLMLLRVLANKFSTKLVDDIKAKKDNNTVYTFTLPLICDCAMEYMDEDGNMQGFSVDLVYKVCEQAGKKCELQYEPTRKCMSHDGEHFLLGEGLGGKQYDGCLGWFKARQRDNIVAFSEPYWVIENSNHFYVLAGNPSDFDANNIAGKKIGFVNGWTGGHACLADVEGADSMDYMYFEDRRALIKSLETGACDAIFMQDEYASAAVAKGFERVGDSISCAEPGETHVITRKDNRLSWFSETLKEMKENGKYYGVCAKAREEHGHKGEINCV</sequence>
<dbReference type="GeneID" id="100367572"/>
<evidence type="ECO:0000256" key="1">
    <source>
        <dbReference type="ARBA" id="ARBA00022729"/>
    </source>
</evidence>
<feature type="domain" description="Solute-binding protein family 3/N-terminal" evidence="3">
    <location>
        <begin position="136"/>
        <end position="356"/>
    </location>
</feature>
<evidence type="ECO:0000313" key="5">
    <source>
        <dbReference type="RefSeq" id="XP_002735051.1"/>
    </source>
</evidence>
<feature type="signal peptide" evidence="2">
    <location>
        <begin position="1"/>
        <end position="21"/>
    </location>
</feature>
<proteinExistence type="predicted"/>
<keyword evidence="1 2" id="KW-0732">Signal</keyword>
<accession>A0ABM0GQG2</accession>
<organism evidence="4 5">
    <name type="scientific">Saccoglossus kowalevskii</name>
    <name type="common">Acorn worm</name>
    <dbReference type="NCBI Taxonomy" id="10224"/>
    <lineage>
        <taxon>Eukaryota</taxon>
        <taxon>Metazoa</taxon>
        <taxon>Hemichordata</taxon>
        <taxon>Enteropneusta</taxon>
        <taxon>Harrimaniidae</taxon>
        <taxon>Saccoglossus</taxon>
    </lineage>
</organism>